<gene>
    <name evidence="1" type="ORF">HAX54_029888</name>
</gene>
<keyword evidence="2" id="KW-1185">Reference proteome</keyword>
<dbReference type="Proteomes" id="UP000823775">
    <property type="component" value="Unassembled WGS sequence"/>
</dbReference>
<sequence length="68" mass="8293">MSHEKWAVSAHQRAMLGRQHADHFDTIEFSFSTRFNFLHWILKLTRRKSTKFVFENPENPLIRPFRYS</sequence>
<evidence type="ECO:0000313" key="2">
    <source>
        <dbReference type="Proteomes" id="UP000823775"/>
    </source>
</evidence>
<dbReference type="EMBL" id="JACEIK010003725">
    <property type="protein sequence ID" value="MCD9642854.1"/>
    <property type="molecule type" value="Genomic_DNA"/>
</dbReference>
<evidence type="ECO:0000313" key="1">
    <source>
        <dbReference type="EMBL" id="MCD9642854.1"/>
    </source>
</evidence>
<comment type="caution">
    <text evidence="1">The sequence shown here is derived from an EMBL/GenBank/DDBJ whole genome shotgun (WGS) entry which is preliminary data.</text>
</comment>
<accession>A0ABS8V7M2</accession>
<organism evidence="1 2">
    <name type="scientific">Datura stramonium</name>
    <name type="common">Jimsonweed</name>
    <name type="synonym">Common thornapple</name>
    <dbReference type="NCBI Taxonomy" id="4076"/>
    <lineage>
        <taxon>Eukaryota</taxon>
        <taxon>Viridiplantae</taxon>
        <taxon>Streptophyta</taxon>
        <taxon>Embryophyta</taxon>
        <taxon>Tracheophyta</taxon>
        <taxon>Spermatophyta</taxon>
        <taxon>Magnoliopsida</taxon>
        <taxon>eudicotyledons</taxon>
        <taxon>Gunneridae</taxon>
        <taxon>Pentapetalae</taxon>
        <taxon>asterids</taxon>
        <taxon>lamiids</taxon>
        <taxon>Solanales</taxon>
        <taxon>Solanaceae</taxon>
        <taxon>Solanoideae</taxon>
        <taxon>Datureae</taxon>
        <taxon>Datura</taxon>
    </lineage>
</organism>
<name>A0ABS8V7M2_DATST</name>
<protein>
    <submittedName>
        <fullName evidence="1">Uncharacterized protein</fullName>
    </submittedName>
</protein>
<proteinExistence type="predicted"/>
<reference evidence="1 2" key="1">
    <citation type="journal article" date="2021" name="BMC Genomics">
        <title>Datura genome reveals duplications of psychoactive alkaloid biosynthetic genes and high mutation rate following tissue culture.</title>
        <authorList>
            <person name="Rajewski A."/>
            <person name="Carter-House D."/>
            <person name="Stajich J."/>
            <person name="Litt A."/>
        </authorList>
    </citation>
    <scope>NUCLEOTIDE SEQUENCE [LARGE SCALE GENOMIC DNA]</scope>
    <source>
        <strain evidence="1">AR-01</strain>
    </source>
</reference>